<sequence>MVALWRATGWYKRQHINERHQPNLFEYAFTFVSAIPPLNRLIYPQILTRCFRYHEGTLVTPRSAAACGVPSSLSEAYEKGGIETNGRTELHIIQEDSEEVTTRRYIDEYLEPEGRMLKDGVHPRVFAIGSQYLVSSSTFRRCQVELLCVTSSHVNWADIENCVEFLLKEMPAIKIDNNCLFEEILKTVKVYSNSDKSEQWKN</sequence>
<name>A0A8X6W7V2_TRICX</name>
<dbReference type="EMBL" id="BMAU01021390">
    <property type="protein sequence ID" value="GFY29948.1"/>
    <property type="molecule type" value="Genomic_DNA"/>
</dbReference>
<gene>
    <name evidence="1" type="ORF">TNCV_4072611</name>
</gene>
<accession>A0A8X6W7V2</accession>
<evidence type="ECO:0000313" key="2">
    <source>
        <dbReference type="Proteomes" id="UP000887159"/>
    </source>
</evidence>
<reference evidence="1" key="1">
    <citation type="submission" date="2020-08" db="EMBL/GenBank/DDBJ databases">
        <title>Multicomponent nature underlies the extraordinary mechanical properties of spider dragline silk.</title>
        <authorList>
            <person name="Kono N."/>
            <person name="Nakamura H."/>
            <person name="Mori M."/>
            <person name="Yoshida Y."/>
            <person name="Ohtoshi R."/>
            <person name="Malay A.D."/>
            <person name="Moran D.A.P."/>
            <person name="Tomita M."/>
            <person name="Numata K."/>
            <person name="Arakawa K."/>
        </authorList>
    </citation>
    <scope>NUCLEOTIDE SEQUENCE</scope>
</reference>
<comment type="caution">
    <text evidence="1">The sequence shown here is derived from an EMBL/GenBank/DDBJ whole genome shotgun (WGS) entry which is preliminary data.</text>
</comment>
<evidence type="ECO:0000313" key="1">
    <source>
        <dbReference type="EMBL" id="GFY29948.1"/>
    </source>
</evidence>
<dbReference type="Proteomes" id="UP000887159">
    <property type="component" value="Unassembled WGS sequence"/>
</dbReference>
<protein>
    <submittedName>
        <fullName evidence="1">Uncharacterized protein</fullName>
    </submittedName>
</protein>
<proteinExistence type="predicted"/>
<dbReference type="AlphaFoldDB" id="A0A8X6W7V2"/>
<organism evidence="1 2">
    <name type="scientific">Trichonephila clavipes</name>
    <name type="common">Golden silk orbweaver</name>
    <name type="synonym">Nephila clavipes</name>
    <dbReference type="NCBI Taxonomy" id="2585209"/>
    <lineage>
        <taxon>Eukaryota</taxon>
        <taxon>Metazoa</taxon>
        <taxon>Ecdysozoa</taxon>
        <taxon>Arthropoda</taxon>
        <taxon>Chelicerata</taxon>
        <taxon>Arachnida</taxon>
        <taxon>Araneae</taxon>
        <taxon>Araneomorphae</taxon>
        <taxon>Entelegynae</taxon>
        <taxon>Araneoidea</taxon>
        <taxon>Nephilidae</taxon>
        <taxon>Trichonephila</taxon>
    </lineage>
</organism>
<keyword evidence="2" id="KW-1185">Reference proteome</keyword>